<accession>A0ABV0XSP5</accession>
<dbReference type="EMBL" id="JAHRIP010011370">
    <property type="protein sequence ID" value="MEQ2284499.1"/>
    <property type="molecule type" value="Genomic_DNA"/>
</dbReference>
<evidence type="ECO:0000313" key="1">
    <source>
        <dbReference type="EMBL" id="MEQ2284499.1"/>
    </source>
</evidence>
<gene>
    <name evidence="1" type="ORF">AMECASPLE_022226</name>
</gene>
<proteinExistence type="predicted"/>
<keyword evidence="2" id="KW-1185">Reference proteome</keyword>
<organism evidence="1 2">
    <name type="scientific">Ameca splendens</name>
    <dbReference type="NCBI Taxonomy" id="208324"/>
    <lineage>
        <taxon>Eukaryota</taxon>
        <taxon>Metazoa</taxon>
        <taxon>Chordata</taxon>
        <taxon>Craniata</taxon>
        <taxon>Vertebrata</taxon>
        <taxon>Euteleostomi</taxon>
        <taxon>Actinopterygii</taxon>
        <taxon>Neopterygii</taxon>
        <taxon>Teleostei</taxon>
        <taxon>Neoteleostei</taxon>
        <taxon>Acanthomorphata</taxon>
        <taxon>Ovalentaria</taxon>
        <taxon>Atherinomorphae</taxon>
        <taxon>Cyprinodontiformes</taxon>
        <taxon>Goodeidae</taxon>
        <taxon>Ameca</taxon>
    </lineage>
</organism>
<protein>
    <submittedName>
        <fullName evidence="1">Uncharacterized protein</fullName>
    </submittedName>
</protein>
<reference evidence="1 2" key="1">
    <citation type="submission" date="2021-06" db="EMBL/GenBank/DDBJ databases">
        <authorList>
            <person name="Palmer J.M."/>
        </authorList>
    </citation>
    <scope>NUCLEOTIDE SEQUENCE [LARGE SCALE GENOMIC DNA]</scope>
    <source>
        <strain evidence="1 2">AS_MEX2019</strain>
        <tissue evidence="1">Muscle</tissue>
    </source>
</reference>
<sequence length="88" mass="9723">MSCASPPRGLLWTPSHKWTRQLITGPVCGKLGKETQIQLCCGSRKTCLHDSLLPDKRLSLNHTGLTDIETLVSTHSTNPEASLKREKN</sequence>
<name>A0ABV0XSP5_9TELE</name>
<dbReference type="Proteomes" id="UP001469553">
    <property type="component" value="Unassembled WGS sequence"/>
</dbReference>
<comment type="caution">
    <text evidence="1">The sequence shown here is derived from an EMBL/GenBank/DDBJ whole genome shotgun (WGS) entry which is preliminary data.</text>
</comment>
<evidence type="ECO:0000313" key="2">
    <source>
        <dbReference type="Proteomes" id="UP001469553"/>
    </source>
</evidence>